<name>A0ABQ4N6L5_9BACL</name>
<evidence type="ECO:0000313" key="2">
    <source>
        <dbReference type="EMBL" id="GIQ63776.1"/>
    </source>
</evidence>
<protein>
    <recommendedName>
        <fullName evidence="4">DUF1405 domain-containing protein</fullName>
    </recommendedName>
</protein>
<dbReference type="InterPro" id="IPR009845">
    <property type="entry name" value="DUF1405"/>
</dbReference>
<evidence type="ECO:0000313" key="3">
    <source>
        <dbReference type="Proteomes" id="UP000680304"/>
    </source>
</evidence>
<evidence type="ECO:0000256" key="1">
    <source>
        <dbReference type="SAM" id="Phobius"/>
    </source>
</evidence>
<dbReference type="Pfam" id="PF07187">
    <property type="entry name" value="DUF1405"/>
    <property type="match status" value="1"/>
</dbReference>
<evidence type="ECO:0008006" key="4">
    <source>
        <dbReference type="Google" id="ProtNLM"/>
    </source>
</evidence>
<dbReference type="PANTHER" id="PTHR40042:SF1">
    <property type="entry name" value="DUF1405 DOMAIN-CONTAINING PROTEIN"/>
    <property type="match status" value="1"/>
</dbReference>
<sequence>MLVVSHLGMAVEALLYARYMQFGRMAAFAATLWLLLNDTVDYTFGVNPWLPKVLDDDMPAIRTFTYGLSLFSMLTVWLAVAVRGRTGKR</sequence>
<keyword evidence="1" id="KW-0812">Transmembrane</keyword>
<keyword evidence="3" id="KW-1185">Reference proteome</keyword>
<dbReference type="Proteomes" id="UP000680304">
    <property type="component" value="Unassembled WGS sequence"/>
</dbReference>
<keyword evidence="1" id="KW-1133">Transmembrane helix</keyword>
<comment type="caution">
    <text evidence="2">The sequence shown here is derived from an EMBL/GenBank/DDBJ whole genome shotgun (WGS) entry which is preliminary data.</text>
</comment>
<organism evidence="2 3">
    <name type="scientific">Paenibacillus cisolokensis</name>
    <dbReference type="NCBI Taxonomy" id="1658519"/>
    <lineage>
        <taxon>Bacteria</taxon>
        <taxon>Bacillati</taxon>
        <taxon>Bacillota</taxon>
        <taxon>Bacilli</taxon>
        <taxon>Bacillales</taxon>
        <taxon>Paenibacillaceae</taxon>
        <taxon>Paenibacillus</taxon>
    </lineage>
</organism>
<keyword evidence="1" id="KW-0472">Membrane</keyword>
<dbReference type="PANTHER" id="PTHR40042">
    <property type="entry name" value="HYPOTHETICAL MEMBRANE SPANNING PROTEIN"/>
    <property type="match status" value="1"/>
</dbReference>
<gene>
    <name evidence="2" type="ORF">PACILC2_23440</name>
</gene>
<accession>A0ABQ4N6L5</accession>
<dbReference type="EMBL" id="BOVJ01000071">
    <property type="protein sequence ID" value="GIQ63776.1"/>
    <property type="molecule type" value="Genomic_DNA"/>
</dbReference>
<feature type="transmembrane region" description="Helical" evidence="1">
    <location>
        <begin position="61"/>
        <end position="82"/>
    </location>
</feature>
<proteinExistence type="predicted"/>
<reference evidence="2 3" key="1">
    <citation type="submission" date="2021-04" db="EMBL/GenBank/DDBJ databases">
        <title>Draft genome sequence of Paenibacillus cisolokensis, LC2-13A.</title>
        <authorList>
            <person name="Uke A."/>
            <person name="Chhe C."/>
            <person name="Baramee S."/>
            <person name="Kosugi A."/>
        </authorList>
    </citation>
    <scope>NUCLEOTIDE SEQUENCE [LARGE SCALE GENOMIC DNA]</scope>
    <source>
        <strain evidence="2 3">LC2-13A</strain>
    </source>
</reference>